<dbReference type="Gene3D" id="3.30.450.380">
    <property type="match status" value="1"/>
</dbReference>
<dbReference type="Proteomes" id="UP000070675">
    <property type="component" value="Unassembled WGS sequence"/>
</dbReference>
<protein>
    <submittedName>
        <fullName evidence="3">Type II/IV secretion system protein</fullName>
    </submittedName>
</protein>
<feature type="domain" description="Bacterial type II secretion system protein E" evidence="2">
    <location>
        <begin position="123"/>
        <end position="396"/>
    </location>
</feature>
<dbReference type="CDD" id="cd01130">
    <property type="entry name" value="VirB11-like_ATPase"/>
    <property type="match status" value="1"/>
</dbReference>
<dbReference type="GO" id="GO:0016887">
    <property type="term" value="F:ATP hydrolysis activity"/>
    <property type="evidence" value="ECO:0007669"/>
    <property type="project" value="InterPro"/>
</dbReference>
<dbReference type="Gene3D" id="3.40.50.300">
    <property type="entry name" value="P-loop containing nucleotide triphosphate hydrolases"/>
    <property type="match status" value="1"/>
</dbReference>
<dbReference type="PANTHER" id="PTHR30486:SF15">
    <property type="entry name" value="TYPE II_IV SECRETION SYSTEM ATPASE"/>
    <property type="match status" value="1"/>
</dbReference>
<organism evidence="3 4">
    <name type="scientific">Atopobium deltae</name>
    <dbReference type="NCBI Taxonomy" id="1393034"/>
    <lineage>
        <taxon>Bacteria</taxon>
        <taxon>Bacillati</taxon>
        <taxon>Actinomycetota</taxon>
        <taxon>Coriobacteriia</taxon>
        <taxon>Coriobacteriales</taxon>
        <taxon>Atopobiaceae</taxon>
        <taxon>Atopobium</taxon>
    </lineage>
</organism>
<dbReference type="SUPFAM" id="SSF52540">
    <property type="entry name" value="P-loop containing nucleoside triphosphate hydrolases"/>
    <property type="match status" value="1"/>
</dbReference>
<dbReference type="Pfam" id="PF00437">
    <property type="entry name" value="T2SSE"/>
    <property type="match status" value="1"/>
</dbReference>
<dbReference type="InterPro" id="IPR050921">
    <property type="entry name" value="T4SS_GSP_E_ATPase"/>
</dbReference>
<dbReference type="OrthoDB" id="9810761at2"/>
<comment type="caution">
    <text evidence="3">The sequence shown here is derived from an EMBL/GenBank/DDBJ whole genome shotgun (WGS) entry which is preliminary data.</text>
</comment>
<dbReference type="PATRIC" id="fig|1393034.3.peg.457"/>
<dbReference type="InterPro" id="IPR001482">
    <property type="entry name" value="T2SS/T4SS_dom"/>
</dbReference>
<sequence>MSLLARVKSVQKASMDAQGFSAQALAARDFSDQGSSGDAAVFEPLNHEVQSLHDQHTSRLKHDLVKELGLDTIARIAHSATLHNAYDELSVSCQTILNTSHYEGLSEANHPELIKEVLDEVLGFGPLQPLLDDASVTEIMVNGTSSLFFERAGKMCQSSRIFESKEQILMVVDRILAPLGRRLDEQHPLVNARLPNGYRVNVVNAPVALDGPILTIRKFSDRIASLAQLVQLKSLPAWYAQLLSWAVKCREDIAVAGGTGSGKTTLLNALSSEISPQERIITIEDSAELRFDTHPHVVRLEMRESSIEGTGEVSIRDLMKNALRMRPNRIIVGEVRGEECIDMLQAMNTGHDGSLTTLHAGSAREAILRLVLMARFGMNLPVDVIEEQVATALDLIVMSARMPDGSRVITTTSLVQQATNGQVKLEELVSFDMSGRRWRLRCTPPFMNRALYEGIVTQAEVQQWKSTFSYS</sequence>
<evidence type="ECO:0000259" key="2">
    <source>
        <dbReference type="Pfam" id="PF00437"/>
    </source>
</evidence>
<dbReference type="PANTHER" id="PTHR30486">
    <property type="entry name" value="TWITCHING MOTILITY PROTEIN PILT"/>
    <property type="match status" value="1"/>
</dbReference>
<accession>A0A133XW06</accession>
<proteinExistence type="inferred from homology"/>
<name>A0A133XW06_9ACTN</name>
<dbReference type="EMBL" id="LSCR01000006">
    <property type="protein sequence ID" value="KXB35111.1"/>
    <property type="molecule type" value="Genomic_DNA"/>
</dbReference>
<dbReference type="RefSeq" id="WP_082715563.1">
    <property type="nucleotide sequence ID" value="NZ_KQ959487.1"/>
</dbReference>
<reference evidence="4" key="1">
    <citation type="submission" date="2016-01" db="EMBL/GenBank/DDBJ databases">
        <authorList>
            <person name="Mitreva M."/>
            <person name="Pepin K.H."/>
            <person name="Mihindukulasuriya K.A."/>
            <person name="Fulton R."/>
            <person name="Fronick C."/>
            <person name="O'Laughlin M."/>
            <person name="Miner T."/>
            <person name="Herter B."/>
            <person name="Rosa B.A."/>
            <person name="Cordes M."/>
            <person name="Tomlinson C."/>
            <person name="Wollam A."/>
            <person name="Palsikar V.B."/>
            <person name="Mardis E.R."/>
            <person name="Wilson R.K."/>
        </authorList>
    </citation>
    <scope>NUCLEOTIDE SEQUENCE [LARGE SCALE GENOMIC DNA]</scope>
    <source>
        <strain evidence="4">DNF00019</strain>
    </source>
</reference>
<comment type="similarity">
    <text evidence="1">Belongs to the GSP E family.</text>
</comment>
<dbReference type="STRING" id="1393034.HMPREF3192_00476"/>
<evidence type="ECO:0000256" key="1">
    <source>
        <dbReference type="ARBA" id="ARBA00006611"/>
    </source>
</evidence>
<evidence type="ECO:0000313" key="3">
    <source>
        <dbReference type="EMBL" id="KXB35111.1"/>
    </source>
</evidence>
<evidence type="ECO:0000313" key="4">
    <source>
        <dbReference type="Proteomes" id="UP000070675"/>
    </source>
</evidence>
<gene>
    <name evidence="3" type="ORF">HMPREF3192_00476</name>
</gene>
<keyword evidence="4" id="KW-1185">Reference proteome</keyword>
<dbReference type="AlphaFoldDB" id="A0A133XW06"/>
<dbReference type="InterPro" id="IPR027417">
    <property type="entry name" value="P-loop_NTPase"/>
</dbReference>